<evidence type="ECO:0000313" key="7">
    <source>
        <dbReference type="EMBL" id="MFD0986738.1"/>
    </source>
</evidence>
<evidence type="ECO:0000256" key="3">
    <source>
        <dbReference type="ARBA" id="ARBA00022628"/>
    </source>
</evidence>
<gene>
    <name evidence="7" type="ORF">ACFQ2F_06465</name>
</gene>
<organism evidence="7 8">
    <name type="scientific">Methyloligella solikamskensis</name>
    <dbReference type="NCBI Taxonomy" id="1177756"/>
    <lineage>
        <taxon>Bacteria</taxon>
        <taxon>Pseudomonadati</taxon>
        <taxon>Pseudomonadota</taxon>
        <taxon>Alphaproteobacteria</taxon>
        <taxon>Hyphomicrobiales</taxon>
        <taxon>Hyphomicrobiaceae</taxon>
        <taxon>Methyloligella</taxon>
    </lineage>
</organism>
<dbReference type="Proteomes" id="UP001597102">
    <property type="component" value="Unassembled WGS sequence"/>
</dbReference>
<dbReference type="CDD" id="cd03677">
    <property type="entry name" value="MM_CoA_mutase_beta"/>
    <property type="match status" value="1"/>
</dbReference>
<dbReference type="InterPro" id="IPR016176">
    <property type="entry name" value="Cbl-dep_enz_cat"/>
</dbReference>
<comment type="similarity">
    <text evidence="2">Belongs to the methylmalonyl-CoA mutase family.</text>
</comment>
<feature type="domain" description="Methylmalonyl-CoA mutase alpha/beta chain catalytic" evidence="6">
    <location>
        <begin position="99"/>
        <end position="467"/>
    </location>
</feature>
<dbReference type="InterPro" id="IPR036724">
    <property type="entry name" value="Cobalamin-bd_sf"/>
</dbReference>
<protein>
    <submittedName>
        <fullName evidence="7">Methylmalonyl-CoA mutase family protein</fullName>
    </submittedName>
</protein>
<dbReference type="PANTHER" id="PTHR48101:SF4">
    <property type="entry name" value="METHYLMALONYL-COA MUTASE, MITOCHONDRIAL"/>
    <property type="match status" value="1"/>
</dbReference>
<dbReference type="SUPFAM" id="SSF52242">
    <property type="entry name" value="Cobalamin (vitamin B12)-binding domain"/>
    <property type="match status" value="1"/>
</dbReference>
<dbReference type="Gene3D" id="3.20.20.240">
    <property type="entry name" value="Methylmalonyl-CoA mutase"/>
    <property type="match status" value="1"/>
</dbReference>
<dbReference type="InterPro" id="IPR006099">
    <property type="entry name" value="MeMalonylCoA_mutase_a/b_cat"/>
</dbReference>
<keyword evidence="5" id="KW-0170">Cobalt</keyword>
<keyword evidence="4" id="KW-0413">Isomerase</keyword>
<sequence length="623" mass="67196">MADLSLAGDFPETTEAEWLALVEKFLKGMPFEKLKTRTYDGNLIEPLYQPAEGKEPIPGRAPRTPWGIMQRIDLPDAEAAHKQLMDDLFNGAPGLQLVLKGAVGDYGYALDPSKLETVLKEVLFDKGVEVELDCGEDADAAAEALASLVEASGVSPANAVIRFGLDPLGALAATGKLSKSWADLAPDFAARIKALSEKGFKGPFAVADGRPVHASGGSEGQELAFVLATSVAYLRALEDAGIDLGQARKMISFRLAADQNQFLTLAKFRALRRLWARIEEACGLDPEPAHVSAETAWRMMTRPDPYGNIVRATIACAGAAIGGANAMSVLPYTAAMGIPREHARRVARNTQLILTEESNLHQVADPAAGSGALEAFTDDLCRSAWVLFQEIEKAGGAYEALKARLVQKHVAETRAERDKNVAKRKEAMIGTSDFPDLDEDKVEVDPAREIEPVQSPEIAPLTRYRLAEPYEALRDASDEALEKTGKRPAIFLATIGKPADFVARVTFARSFFSAGGIAPILPEKPITTETGEPQTFTIEDTVKDFKDSGLKLICLCSSDKVYAEKAVEAAKALKEAGPSFIYLAGKPKEGREELQSAGVDDFIFAGCDTLSVLQDAQQKLMED</sequence>
<name>A0ABW3J8G6_9HYPH</name>
<dbReference type="Pfam" id="PF01642">
    <property type="entry name" value="MM_CoA_mutase"/>
    <property type="match status" value="1"/>
</dbReference>
<accession>A0ABW3J8G6</accession>
<keyword evidence="8" id="KW-1185">Reference proteome</keyword>
<proteinExistence type="inferred from homology"/>
<reference evidence="8" key="1">
    <citation type="journal article" date="2019" name="Int. J. Syst. Evol. Microbiol.">
        <title>The Global Catalogue of Microorganisms (GCM) 10K type strain sequencing project: providing services to taxonomists for standard genome sequencing and annotation.</title>
        <authorList>
            <consortium name="The Broad Institute Genomics Platform"/>
            <consortium name="The Broad Institute Genome Sequencing Center for Infectious Disease"/>
            <person name="Wu L."/>
            <person name="Ma J."/>
        </authorList>
    </citation>
    <scope>NUCLEOTIDE SEQUENCE [LARGE SCALE GENOMIC DNA]</scope>
    <source>
        <strain evidence="8">CCUG 61697</strain>
    </source>
</reference>
<dbReference type="Gene3D" id="3.40.50.280">
    <property type="entry name" value="Cobalamin-binding domain"/>
    <property type="match status" value="1"/>
</dbReference>
<evidence type="ECO:0000256" key="2">
    <source>
        <dbReference type="ARBA" id="ARBA00008465"/>
    </source>
</evidence>
<evidence type="ECO:0000256" key="4">
    <source>
        <dbReference type="ARBA" id="ARBA00023235"/>
    </source>
</evidence>
<dbReference type="SUPFAM" id="SSF51703">
    <property type="entry name" value="Cobalamin (vitamin B12)-dependent enzymes"/>
    <property type="match status" value="1"/>
</dbReference>
<dbReference type="PANTHER" id="PTHR48101">
    <property type="entry name" value="METHYLMALONYL-COA MUTASE, MITOCHONDRIAL-RELATED"/>
    <property type="match status" value="1"/>
</dbReference>
<evidence type="ECO:0000256" key="5">
    <source>
        <dbReference type="ARBA" id="ARBA00023285"/>
    </source>
</evidence>
<keyword evidence="3" id="KW-0846">Cobalamin</keyword>
<evidence type="ECO:0000259" key="6">
    <source>
        <dbReference type="Pfam" id="PF01642"/>
    </source>
</evidence>
<comment type="caution">
    <text evidence="7">The sequence shown here is derived from an EMBL/GenBank/DDBJ whole genome shotgun (WGS) entry which is preliminary data.</text>
</comment>
<evidence type="ECO:0000313" key="8">
    <source>
        <dbReference type="Proteomes" id="UP001597102"/>
    </source>
</evidence>
<comment type="cofactor">
    <cofactor evidence="1">
        <name>adenosylcob(III)alamin</name>
        <dbReference type="ChEBI" id="CHEBI:18408"/>
    </cofactor>
</comment>
<dbReference type="RefSeq" id="WP_379087420.1">
    <property type="nucleotide sequence ID" value="NZ_JBHTJO010000001.1"/>
</dbReference>
<evidence type="ECO:0000256" key="1">
    <source>
        <dbReference type="ARBA" id="ARBA00001922"/>
    </source>
</evidence>
<dbReference type="EMBL" id="JBHTJO010000001">
    <property type="protein sequence ID" value="MFD0986738.1"/>
    <property type="molecule type" value="Genomic_DNA"/>
</dbReference>